<dbReference type="VEuPathDB" id="FungiDB:TSTA_105120"/>
<sequence>MSDLRRSATGVKRVHNHKAKWAHGARQYGQQASSFDKWTKDSAGPVRLRPVPPTSSATQSVLRRYNESTIRSARNANDTYFQHDVKEALTSDSSSDETTILHESAAPDNMAIVDDDISAYAISGNNILAIAVSKAEVKYENKVTEKLAKEYEFVSREDDHVTGYIADVDDFEIIDHETV</sequence>
<dbReference type="Proteomes" id="UP000001745">
    <property type="component" value="Unassembled WGS sequence"/>
</dbReference>
<dbReference type="OMA" id="NSRAKWA"/>
<feature type="region of interest" description="Disordered" evidence="1">
    <location>
        <begin position="1"/>
        <end position="61"/>
    </location>
</feature>
<reference evidence="3" key="1">
    <citation type="journal article" date="2015" name="Genome Announc.">
        <title>Genome sequence of the AIDS-associated pathogen Penicillium marneffei (ATCC18224) and its near taxonomic relative Talaromyces stipitatus (ATCC10500).</title>
        <authorList>
            <person name="Nierman W.C."/>
            <person name="Fedorova-Abrams N.D."/>
            <person name="Andrianopoulos A."/>
        </authorList>
    </citation>
    <scope>NUCLEOTIDE SEQUENCE [LARGE SCALE GENOMIC DNA]</scope>
    <source>
        <strain evidence="3">ATCC 10500 / CBS 375.48 / QM 6759 / NRRL 1006</strain>
    </source>
</reference>
<dbReference type="RefSeq" id="XP_002486538.1">
    <property type="nucleotide sequence ID" value="XM_002486493.1"/>
</dbReference>
<dbReference type="AlphaFoldDB" id="B8MP61"/>
<dbReference type="OrthoDB" id="5153521at2759"/>
<dbReference type="HOGENOM" id="CLU_107878_0_0_1"/>
<dbReference type="eggNOG" id="ENOG502SF0B">
    <property type="taxonomic scope" value="Eukaryota"/>
</dbReference>
<name>B8MP61_TALSN</name>
<dbReference type="InParanoid" id="B8MP61"/>
<gene>
    <name evidence="2" type="ORF">TSTA_105120</name>
</gene>
<evidence type="ECO:0000256" key="1">
    <source>
        <dbReference type="SAM" id="MobiDB-lite"/>
    </source>
</evidence>
<keyword evidence="3" id="KW-1185">Reference proteome</keyword>
<feature type="compositionally biased region" description="Basic residues" evidence="1">
    <location>
        <begin position="12"/>
        <end position="23"/>
    </location>
</feature>
<accession>B8MP61</accession>
<proteinExistence type="predicted"/>
<organism evidence="2 3">
    <name type="scientific">Talaromyces stipitatus (strain ATCC 10500 / CBS 375.48 / QM 6759 / NRRL 1006)</name>
    <name type="common">Penicillium stipitatum</name>
    <dbReference type="NCBI Taxonomy" id="441959"/>
    <lineage>
        <taxon>Eukaryota</taxon>
        <taxon>Fungi</taxon>
        <taxon>Dikarya</taxon>
        <taxon>Ascomycota</taxon>
        <taxon>Pezizomycotina</taxon>
        <taxon>Eurotiomycetes</taxon>
        <taxon>Eurotiomycetidae</taxon>
        <taxon>Eurotiales</taxon>
        <taxon>Trichocomaceae</taxon>
        <taxon>Talaromyces</taxon>
        <taxon>Talaromyces sect. Talaromyces</taxon>
    </lineage>
</organism>
<evidence type="ECO:0000313" key="3">
    <source>
        <dbReference type="Proteomes" id="UP000001745"/>
    </source>
</evidence>
<dbReference type="GeneID" id="8098733"/>
<evidence type="ECO:0000313" key="2">
    <source>
        <dbReference type="EMBL" id="EED14300.1"/>
    </source>
</evidence>
<dbReference type="EMBL" id="EQ962658">
    <property type="protein sequence ID" value="EED14300.1"/>
    <property type="molecule type" value="Genomic_DNA"/>
</dbReference>
<dbReference type="PhylomeDB" id="B8MP61"/>
<protein>
    <submittedName>
        <fullName evidence="2">Uncharacterized protein</fullName>
    </submittedName>
</protein>